<feature type="signal peptide" evidence="1">
    <location>
        <begin position="1"/>
        <end position="25"/>
    </location>
</feature>
<dbReference type="KEGG" id="pbh:AAW51_5159"/>
<protein>
    <recommendedName>
        <fullName evidence="2">DUF2147 domain-containing protein</fullName>
    </recommendedName>
</protein>
<proteinExistence type="predicted"/>
<name>A0A0G3BZB7_9BURK</name>
<keyword evidence="4" id="KW-1185">Reference proteome</keyword>
<dbReference type="RefSeq" id="WP_047196897.1">
    <property type="nucleotide sequence ID" value="NZ_CP011371.1"/>
</dbReference>
<dbReference type="PANTHER" id="PTHR36919:SF2">
    <property type="entry name" value="BLL6627 PROTEIN"/>
    <property type="match status" value="1"/>
</dbReference>
<dbReference type="OrthoDB" id="9814399at2"/>
<dbReference type="Pfam" id="PF09917">
    <property type="entry name" value="DUF2147"/>
    <property type="match status" value="1"/>
</dbReference>
<dbReference type="Gene3D" id="2.40.128.520">
    <property type="match status" value="1"/>
</dbReference>
<dbReference type="InterPro" id="IPR019223">
    <property type="entry name" value="DUF2147"/>
</dbReference>
<dbReference type="Proteomes" id="UP000035352">
    <property type="component" value="Chromosome"/>
</dbReference>
<evidence type="ECO:0000313" key="4">
    <source>
        <dbReference type="Proteomes" id="UP000035352"/>
    </source>
</evidence>
<organism evidence="3 4">
    <name type="scientific">Caldimonas brevitalea</name>
    <dbReference type="NCBI Taxonomy" id="413882"/>
    <lineage>
        <taxon>Bacteria</taxon>
        <taxon>Pseudomonadati</taxon>
        <taxon>Pseudomonadota</taxon>
        <taxon>Betaproteobacteria</taxon>
        <taxon>Burkholderiales</taxon>
        <taxon>Sphaerotilaceae</taxon>
        <taxon>Caldimonas</taxon>
    </lineage>
</organism>
<feature type="chain" id="PRO_5002552145" description="DUF2147 domain-containing protein" evidence="1">
    <location>
        <begin position="26"/>
        <end position="169"/>
    </location>
</feature>
<accession>A0A0G3BZB7</accession>
<evidence type="ECO:0000313" key="3">
    <source>
        <dbReference type="EMBL" id="AKJ31850.1"/>
    </source>
</evidence>
<dbReference type="STRING" id="413882.AAW51_5159"/>
<feature type="domain" description="DUF2147" evidence="2">
    <location>
        <begin position="36"/>
        <end position="158"/>
    </location>
</feature>
<sequence>MHLRIPSRSIAACAAALCAGSVAVAQTPTHQLDPGGRFLTASGNLEVEVAPCGGNALCGTVTKVIANHAMSRSGQVMQPADPRPALGMQLLTDFVAEPAADRQDDAAGARPREWRGRIYNRENAKHYDCVMTVNAAGDLVLRGYVGLPLFGRTQTWQRVATTPRVQEPR</sequence>
<dbReference type="EMBL" id="CP011371">
    <property type="protein sequence ID" value="AKJ31850.1"/>
    <property type="molecule type" value="Genomic_DNA"/>
</dbReference>
<dbReference type="PANTHER" id="PTHR36919">
    <property type="entry name" value="BLR1215 PROTEIN"/>
    <property type="match status" value="1"/>
</dbReference>
<evidence type="ECO:0000259" key="2">
    <source>
        <dbReference type="Pfam" id="PF09917"/>
    </source>
</evidence>
<reference evidence="3 4" key="1">
    <citation type="submission" date="2015-05" db="EMBL/GenBank/DDBJ databases">
        <authorList>
            <person name="Tang B."/>
            <person name="Yu Y."/>
        </authorList>
    </citation>
    <scope>NUCLEOTIDE SEQUENCE [LARGE SCALE GENOMIC DNA]</scope>
    <source>
        <strain evidence="3 4">DSM 7029</strain>
    </source>
</reference>
<dbReference type="AlphaFoldDB" id="A0A0G3BZB7"/>
<evidence type="ECO:0000256" key="1">
    <source>
        <dbReference type="SAM" id="SignalP"/>
    </source>
</evidence>
<keyword evidence="1" id="KW-0732">Signal</keyword>
<gene>
    <name evidence="3" type="ORF">AAW51_5159</name>
</gene>